<keyword evidence="6" id="KW-1185">Reference proteome</keyword>
<dbReference type="EMBL" id="CP003239">
    <property type="protein sequence ID" value="AFK56821.1"/>
    <property type="molecule type" value="Genomic_DNA"/>
</dbReference>
<evidence type="ECO:0000313" key="6">
    <source>
        <dbReference type="Proteomes" id="UP000005258"/>
    </source>
</evidence>
<dbReference type="InterPro" id="IPR008927">
    <property type="entry name" value="6-PGluconate_DH-like_C_sf"/>
</dbReference>
<dbReference type="InterPro" id="IPR006108">
    <property type="entry name" value="3HC_DH_C"/>
</dbReference>
<feature type="domain" description="3-hydroxyacyl-CoA dehydrogenase NAD binding" evidence="4">
    <location>
        <begin position="6"/>
        <end position="185"/>
    </location>
</feature>
<feature type="site" description="Important for catalytic activity" evidence="2">
    <location>
        <position position="142"/>
    </location>
</feature>
<gene>
    <name evidence="5" type="ordered locus">TMO_c0211</name>
</gene>
<dbReference type="GO" id="GO:0070403">
    <property type="term" value="F:NAD+ binding"/>
    <property type="evidence" value="ECO:0007669"/>
    <property type="project" value="InterPro"/>
</dbReference>
<dbReference type="GO" id="GO:0016616">
    <property type="term" value="F:oxidoreductase activity, acting on the CH-OH group of donors, NAD or NADP as acceptor"/>
    <property type="evidence" value="ECO:0007669"/>
    <property type="project" value="InterPro"/>
</dbReference>
<dbReference type="Proteomes" id="UP000005258">
    <property type="component" value="Plasmid pTM3"/>
</dbReference>
<accession>I3TVN3</accession>
<name>I3TVN3_TISMK</name>
<dbReference type="SUPFAM" id="SSF51735">
    <property type="entry name" value="NAD(P)-binding Rossmann-fold domains"/>
    <property type="match status" value="1"/>
</dbReference>
<protein>
    <submittedName>
        <fullName evidence="5">3-hydroxyacyl-CoA dehydrogenase</fullName>
    </submittedName>
</protein>
<dbReference type="PANTHER" id="PTHR48075">
    <property type="entry name" value="3-HYDROXYACYL-COA DEHYDROGENASE FAMILY PROTEIN"/>
    <property type="match status" value="1"/>
</dbReference>
<dbReference type="SUPFAM" id="SSF48179">
    <property type="entry name" value="6-phosphogluconate dehydrogenase C-terminal domain-like"/>
    <property type="match status" value="1"/>
</dbReference>
<dbReference type="InterPro" id="IPR022694">
    <property type="entry name" value="3-OHacyl-CoA_DH"/>
</dbReference>
<evidence type="ECO:0000313" key="5">
    <source>
        <dbReference type="EMBL" id="AFK56821.1"/>
    </source>
</evidence>
<keyword evidence="5" id="KW-0614">Plasmid</keyword>
<sequence>MSKIEKVTVLGAGVLGAQIAWHTAYKGKSVVVYDILAEALERCRSAHEQYAEIYGKDVGASAADIAATRSRLRYSADLADAVGKADLVIEAVPEVPAIKTDVYQKMAPLLQPHTLIATNSSTLLARDFAAATGRPDKYCAMHYANLIWIMNVIEVMAHPQTSRETLREATRFAIETGMVPIPVRKEQNGYVLNTWFVPLITAAQTLVTNGISTPEDVDRTYLKVNAGASMGPMALIDMVGMKTFFDVLSYWGQANRDQQMLDNAAYVKAHFLDKGLLGTGTGEGYYKYPNPAFRQKDFLAVPDLSKVDDIVAQMMPIV</sequence>
<organism evidence="5 6">
    <name type="scientific">Tistrella mobilis (strain KA081020-065)</name>
    <dbReference type="NCBI Taxonomy" id="1110502"/>
    <lineage>
        <taxon>Bacteria</taxon>
        <taxon>Pseudomonadati</taxon>
        <taxon>Pseudomonadota</taxon>
        <taxon>Alphaproteobacteria</taxon>
        <taxon>Geminicoccales</taxon>
        <taxon>Geminicoccaceae</taxon>
        <taxon>Tistrella</taxon>
    </lineage>
</organism>
<dbReference type="InterPro" id="IPR013328">
    <property type="entry name" value="6PGD_dom2"/>
</dbReference>
<dbReference type="InterPro" id="IPR006176">
    <property type="entry name" value="3-OHacyl-CoA_DH_NAD-bd"/>
</dbReference>
<keyword evidence="1" id="KW-0560">Oxidoreductase</keyword>
<reference evidence="5 6" key="1">
    <citation type="journal article" date="2012" name="J. Am. Chem. Soc.">
        <title>Bacterial biosynthesis and maturation of the didemnin anti-cancer agents.</title>
        <authorList>
            <person name="Xu Y."/>
            <person name="Kersten R.D."/>
            <person name="Nam S.J."/>
            <person name="Lu L."/>
            <person name="Al-Suwailem A.M."/>
            <person name="Zheng H."/>
            <person name="Fenical W."/>
            <person name="Dorrestein P.C."/>
            <person name="Moore B.S."/>
            <person name="Qian P.Y."/>
        </authorList>
    </citation>
    <scope>NUCLEOTIDE SEQUENCE [LARGE SCALE GENOMIC DNA]</scope>
    <source>
        <strain evidence="5 6">KA081020-065</strain>
    </source>
</reference>
<evidence type="ECO:0000259" key="4">
    <source>
        <dbReference type="Pfam" id="PF02737"/>
    </source>
</evidence>
<dbReference type="NCBIfam" id="NF006143">
    <property type="entry name" value="PRK08293.1"/>
    <property type="match status" value="1"/>
</dbReference>
<dbReference type="Pfam" id="PF02737">
    <property type="entry name" value="3HCDH_N"/>
    <property type="match status" value="1"/>
</dbReference>
<dbReference type="AlphaFoldDB" id="I3TVN3"/>
<dbReference type="PIRSF" id="PIRSF000105">
    <property type="entry name" value="HCDH"/>
    <property type="match status" value="1"/>
</dbReference>
<evidence type="ECO:0000259" key="3">
    <source>
        <dbReference type="Pfam" id="PF00725"/>
    </source>
</evidence>
<evidence type="ECO:0000256" key="2">
    <source>
        <dbReference type="PIRSR" id="PIRSR000105-1"/>
    </source>
</evidence>
<dbReference type="Gene3D" id="3.40.50.720">
    <property type="entry name" value="NAD(P)-binding Rossmann-like Domain"/>
    <property type="match status" value="1"/>
</dbReference>
<geneLocation type="plasmid" evidence="5 6">
    <name>pTM3</name>
</geneLocation>
<dbReference type="KEGG" id="tmo:TMO_c0211"/>
<evidence type="ECO:0000256" key="1">
    <source>
        <dbReference type="ARBA" id="ARBA00023002"/>
    </source>
</evidence>
<dbReference type="Gene3D" id="1.10.1040.10">
    <property type="entry name" value="N-(1-d-carboxylethyl)-l-norvaline Dehydrogenase, domain 2"/>
    <property type="match status" value="1"/>
</dbReference>
<dbReference type="PATRIC" id="fig|1110502.3.peg.5075"/>
<dbReference type="Pfam" id="PF00725">
    <property type="entry name" value="3HCDH"/>
    <property type="match status" value="1"/>
</dbReference>
<dbReference type="HOGENOM" id="CLU_009834_2_0_5"/>
<dbReference type="GO" id="GO:0006631">
    <property type="term" value="P:fatty acid metabolic process"/>
    <property type="evidence" value="ECO:0007669"/>
    <property type="project" value="InterPro"/>
</dbReference>
<dbReference type="InterPro" id="IPR036291">
    <property type="entry name" value="NAD(P)-bd_dom_sf"/>
</dbReference>
<proteinExistence type="predicted"/>
<dbReference type="PANTHER" id="PTHR48075:SF5">
    <property type="entry name" value="3-HYDROXYBUTYRYL-COA DEHYDROGENASE"/>
    <property type="match status" value="1"/>
</dbReference>
<feature type="domain" description="3-hydroxyacyl-CoA dehydrogenase C-terminal" evidence="3">
    <location>
        <begin position="189"/>
        <end position="288"/>
    </location>
</feature>